<dbReference type="KEGG" id="dan:6496131"/>
<dbReference type="STRING" id="7217.B3MBI5"/>
<feature type="compositionally biased region" description="Low complexity" evidence="3">
    <location>
        <begin position="291"/>
        <end position="303"/>
    </location>
</feature>
<evidence type="ECO:0000256" key="1">
    <source>
        <dbReference type="ARBA" id="ARBA00010845"/>
    </source>
</evidence>
<feature type="region of interest" description="Disordered" evidence="3">
    <location>
        <begin position="80"/>
        <end position="99"/>
    </location>
</feature>
<dbReference type="GO" id="GO:0005634">
    <property type="term" value="C:nucleus"/>
    <property type="evidence" value="ECO:0007669"/>
    <property type="project" value="InterPro"/>
</dbReference>
<feature type="compositionally biased region" description="Basic and acidic residues" evidence="3">
    <location>
        <begin position="366"/>
        <end position="381"/>
    </location>
</feature>
<accession>B3MBI5</accession>
<dbReference type="Pfam" id="PF07557">
    <property type="entry name" value="Shugoshin_C"/>
    <property type="match status" value="1"/>
</dbReference>
<dbReference type="GO" id="GO:0000775">
    <property type="term" value="C:chromosome, centromeric region"/>
    <property type="evidence" value="ECO:0007669"/>
    <property type="project" value="InterPro"/>
</dbReference>
<dbReference type="OrthoDB" id="7862396at2759"/>
<evidence type="ECO:0000259" key="4">
    <source>
        <dbReference type="Pfam" id="PF07557"/>
    </source>
</evidence>
<proteinExistence type="inferred from homology"/>
<dbReference type="GeneID" id="6496131"/>
<reference evidence="5 6" key="1">
    <citation type="journal article" date="2007" name="Nature">
        <title>Evolution of genes and genomes on the Drosophila phylogeny.</title>
        <authorList>
            <consortium name="Drosophila 12 Genomes Consortium"/>
            <person name="Clark A.G."/>
            <person name="Eisen M.B."/>
            <person name="Smith D.R."/>
            <person name="Bergman C.M."/>
            <person name="Oliver B."/>
            <person name="Markow T.A."/>
            <person name="Kaufman T.C."/>
            <person name="Kellis M."/>
            <person name="Gelbart W."/>
            <person name="Iyer V.N."/>
            <person name="Pollard D.A."/>
            <person name="Sackton T.B."/>
            <person name="Larracuente A.M."/>
            <person name="Singh N.D."/>
            <person name="Abad J.P."/>
            <person name="Abt D.N."/>
            <person name="Adryan B."/>
            <person name="Aguade M."/>
            <person name="Akashi H."/>
            <person name="Anderson W.W."/>
            <person name="Aquadro C.F."/>
            <person name="Ardell D.H."/>
            <person name="Arguello R."/>
            <person name="Artieri C.G."/>
            <person name="Barbash D.A."/>
            <person name="Barker D."/>
            <person name="Barsanti P."/>
            <person name="Batterham P."/>
            <person name="Batzoglou S."/>
            <person name="Begun D."/>
            <person name="Bhutkar A."/>
            <person name="Blanco E."/>
            <person name="Bosak S.A."/>
            <person name="Bradley R.K."/>
            <person name="Brand A.D."/>
            <person name="Brent M.R."/>
            <person name="Brooks A.N."/>
            <person name="Brown R.H."/>
            <person name="Butlin R.K."/>
            <person name="Caggese C."/>
            <person name="Calvi B.R."/>
            <person name="Bernardo de Carvalho A."/>
            <person name="Caspi A."/>
            <person name="Castrezana S."/>
            <person name="Celniker S.E."/>
            <person name="Chang J.L."/>
            <person name="Chapple C."/>
            <person name="Chatterji S."/>
            <person name="Chinwalla A."/>
            <person name="Civetta A."/>
            <person name="Clifton S.W."/>
            <person name="Comeron J.M."/>
            <person name="Costello J.C."/>
            <person name="Coyne J.A."/>
            <person name="Daub J."/>
            <person name="David R.G."/>
            <person name="Delcher A.L."/>
            <person name="Delehaunty K."/>
            <person name="Do C.B."/>
            <person name="Ebling H."/>
            <person name="Edwards K."/>
            <person name="Eickbush T."/>
            <person name="Evans J.D."/>
            <person name="Filipski A."/>
            <person name="Findeiss S."/>
            <person name="Freyhult E."/>
            <person name="Fulton L."/>
            <person name="Fulton R."/>
            <person name="Garcia A.C."/>
            <person name="Gardiner A."/>
            <person name="Garfield D.A."/>
            <person name="Garvin B.E."/>
            <person name="Gibson G."/>
            <person name="Gilbert D."/>
            <person name="Gnerre S."/>
            <person name="Godfrey J."/>
            <person name="Good R."/>
            <person name="Gotea V."/>
            <person name="Gravely B."/>
            <person name="Greenberg A.J."/>
            <person name="Griffiths-Jones S."/>
            <person name="Gross S."/>
            <person name="Guigo R."/>
            <person name="Gustafson E.A."/>
            <person name="Haerty W."/>
            <person name="Hahn M.W."/>
            <person name="Halligan D.L."/>
            <person name="Halpern A.L."/>
            <person name="Halter G.M."/>
            <person name="Han M.V."/>
            <person name="Heger A."/>
            <person name="Hillier L."/>
            <person name="Hinrichs A.S."/>
            <person name="Holmes I."/>
            <person name="Hoskins R.A."/>
            <person name="Hubisz M.J."/>
            <person name="Hultmark D."/>
            <person name="Huntley M.A."/>
            <person name="Jaffe D.B."/>
            <person name="Jagadeeshan S."/>
            <person name="Jeck W.R."/>
            <person name="Johnson J."/>
            <person name="Jones C.D."/>
            <person name="Jordan W.C."/>
            <person name="Karpen G.H."/>
            <person name="Kataoka E."/>
            <person name="Keightley P.D."/>
            <person name="Kheradpour P."/>
            <person name="Kirkness E.F."/>
            <person name="Koerich L.B."/>
            <person name="Kristiansen K."/>
            <person name="Kudrna D."/>
            <person name="Kulathinal R.J."/>
            <person name="Kumar S."/>
            <person name="Kwok R."/>
            <person name="Lander E."/>
            <person name="Langley C.H."/>
            <person name="Lapoint R."/>
            <person name="Lazzaro B.P."/>
            <person name="Lee S.J."/>
            <person name="Levesque L."/>
            <person name="Li R."/>
            <person name="Lin C.F."/>
            <person name="Lin M.F."/>
            <person name="Lindblad-Toh K."/>
            <person name="Llopart A."/>
            <person name="Long M."/>
            <person name="Low L."/>
            <person name="Lozovsky E."/>
            <person name="Lu J."/>
            <person name="Luo M."/>
            <person name="Machado C.A."/>
            <person name="Makalowski W."/>
            <person name="Marzo M."/>
            <person name="Matsuda M."/>
            <person name="Matzkin L."/>
            <person name="McAllister B."/>
            <person name="McBride C.S."/>
            <person name="McKernan B."/>
            <person name="McKernan K."/>
            <person name="Mendez-Lago M."/>
            <person name="Minx P."/>
            <person name="Mollenhauer M.U."/>
            <person name="Montooth K."/>
            <person name="Mount S.M."/>
            <person name="Mu X."/>
            <person name="Myers E."/>
            <person name="Negre B."/>
            <person name="Newfeld S."/>
            <person name="Nielsen R."/>
            <person name="Noor M.A."/>
            <person name="O'Grady P."/>
            <person name="Pachter L."/>
            <person name="Papaceit M."/>
            <person name="Parisi M.J."/>
            <person name="Parisi M."/>
            <person name="Parts L."/>
            <person name="Pedersen J.S."/>
            <person name="Pesole G."/>
            <person name="Phillippy A.M."/>
            <person name="Ponting C.P."/>
            <person name="Pop M."/>
            <person name="Porcelli D."/>
            <person name="Powell J.R."/>
            <person name="Prohaska S."/>
            <person name="Pruitt K."/>
            <person name="Puig M."/>
            <person name="Quesneville H."/>
            <person name="Ram K.R."/>
            <person name="Rand D."/>
            <person name="Rasmussen M.D."/>
            <person name="Reed L.K."/>
            <person name="Reenan R."/>
            <person name="Reily A."/>
            <person name="Remington K.A."/>
            <person name="Rieger T.T."/>
            <person name="Ritchie M.G."/>
            <person name="Robin C."/>
            <person name="Rogers Y.H."/>
            <person name="Rohde C."/>
            <person name="Rozas J."/>
            <person name="Rubenfield M.J."/>
            <person name="Ruiz A."/>
            <person name="Russo S."/>
            <person name="Salzberg S.L."/>
            <person name="Sanchez-Gracia A."/>
            <person name="Saranga D.J."/>
            <person name="Sato H."/>
            <person name="Schaeffer S.W."/>
            <person name="Schatz M.C."/>
            <person name="Schlenke T."/>
            <person name="Schwartz R."/>
            <person name="Segarra C."/>
            <person name="Singh R.S."/>
            <person name="Sirot L."/>
            <person name="Sirota M."/>
            <person name="Sisneros N.B."/>
            <person name="Smith C.D."/>
            <person name="Smith T.F."/>
            <person name="Spieth J."/>
            <person name="Stage D.E."/>
            <person name="Stark A."/>
            <person name="Stephan W."/>
            <person name="Strausberg R.L."/>
            <person name="Strempel S."/>
            <person name="Sturgill D."/>
            <person name="Sutton G."/>
            <person name="Sutton G.G."/>
            <person name="Tao W."/>
            <person name="Teichmann S."/>
            <person name="Tobari Y.N."/>
            <person name="Tomimura Y."/>
            <person name="Tsolas J.M."/>
            <person name="Valente V.L."/>
            <person name="Venter E."/>
            <person name="Venter J.C."/>
            <person name="Vicario S."/>
            <person name="Vieira F.G."/>
            <person name="Vilella A.J."/>
            <person name="Villasante A."/>
            <person name="Walenz B."/>
            <person name="Wang J."/>
            <person name="Wasserman M."/>
            <person name="Watts T."/>
            <person name="Wilson D."/>
            <person name="Wilson R.K."/>
            <person name="Wing R.A."/>
            <person name="Wolfner M.F."/>
            <person name="Wong A."/>
            <person name="Wong G.K."/>
            <person name="Wu C.I."/>
            <person name="Wu G."/>
            <person name="Yamamoto D."/>
            <person name="Yang H.P."/>
            <person name="Yang S.P."/>
            <person name="Yorke J.A."/>
            <person name="Yoshida K."/>
            <person name="Zdobnov E."/>
            <person name="Zhang P."/>
            <person name="Zhang Y."/>
            <person name="Zimin A.V."/>
            <person name="Baldwin J."/>
            <person name="Abdouelleil A."/>
            <person name="Abdulkadir J."/>
            <person name="Abebe A."/>
            <person name="Abera B."/>
            <person name="Abreu J."/>
            <person name="Acer S.C."/>
            <person name="Aftuck L."/>
            <person name="Alexander A."/>
            <person name="An P."/>
            <person name="Anderson E."/>
            <person name="Anderson S."/>
            <person name="Arachi H."/>
            <person name="Azer M."/>
            <person name="Bachantsang P."/>
            <person name="Barry A."/>
            <person name="Bayul T."/>
            <person name="Berlin A."/>
            <person name="Bessette D."/>
            <person name="Bloom T."/>
            <person name="Blye J."/>
            <person name="Boguslavskiy L."/>
            <person name="Bonnet C."/>
            <person name="Boukhgalter B."/>
            <person name="Bourzgui I."/>
            <person name="Brown A."/>
            <person name="Cahill P."/>
            <person name="Channer S."/>
            <person name="Cheshatsang Y."/>
            <person name="Chuda L."/>
            <person name="Citroen M."/>
            <person name="Collymore A."/>
            <person name="Cooke P."/>
            <person name="Costello M."/>
            <person name="D'Aco K."/>
            <person name="Daza R."/>
            <person name="De Haan G."/>
            <person name="DeGray S."/>
            <person name="DeMaso C."/>
            <person name="Dhargay N."/>
            <person name="Dooley K."/>
            <person name="Dooley E."/>
            <person name="Doricent M."/>
            <person name="Dorje P."/>
            <person name="Dorjee K."/>
            <person name="Dupes A."/>
            <person name="Elong R."/>
            <person name="Falk J."/>
            <person name="Farina A."/>
            <person name="Faro S."/>
            <person name="Ferguson D."/>
            <person name="Fisher S."/>
            <person name="Foley C.D."/>
            <person name="Franke A."/>
            <person name="Friedrich D."/>
            <person name="Gadbois L."/>
            <person name="Gearin G."/>
            <person name="Gearin C.R."/>
            <person name="Giannoukos G."/>
            <person name="Goode T."/>
            <person name="Graham J."/>
            <person name="Grandbois E."/>
            <person name="Grewal S."/>
            <person name="Gyaltsen K."/>
            <person name="Hafez N."/>
            <person name="Hagos B."/>
            <person name="Hall J."/>
            <person name="Henson C."/>
            <person name="Hollinger A."/>
            <person name="Honan T."/>
            <person name="Huard M.D."/>
            <person name="Hughes L."/>
            <person name="Hurhula B."/>
            <person name="Husby M.E."/>
            <person name="Kamat A."/>
            <person name="Kanga B."/>
            <person name="Kashin S."/>
            <person name="Khazanovich D."/>
            <person name="Kisner P."/>
            <person name="Lance K."/>
            <person name="Lara M."/>
            <person name="Lee W."/>
            <person name="Lennon N."/>
            <person name="Letendre F."/>
            <person name="LeVine R."/>
            <person name="Lipovsky A."/>
            <person name="Liu X."/>
            <person name="Liu J."/>
            <person name="Liu S."/>
            <person name="Lokyitsang T."/>
            <person name="Lokyitsang Y."/>
            <person name="Lubonja R."/>
            <person name="Lui A."/>
            <person name="MacDonald P."/>
            <person name="Magnisalis V."/>
            <person name="Maru K."/>
            <person name="Matthews C."/>
            <person name="McCusker W."/>
            <person name="McDonough S."/>
            <person name="Mehta T."/>
            <person name="Meldrim J."/>
            <person name="Meneus L."/>
            <person name="Mihai O."/>
            <person name="Mihalev A."/>
            <person name="Mihova T."/>
            <person name="Mittelman R."/>
            <person name="Mlenga V."/>
            <person name="Montmayeur A."/>
            <person name="Mulrain L."/>
            <person name="Navidi A."/>
            <person name="Naylor J."/>
            <person name="Negash T."/>
            <person name="Nguyen T."/>
            <person name="Nguyen N."/>
            <person name="Nicol R."/>
            <person name="Norbu C."/>
            <person name="Norbu N."/>
            <person name="Novod N."/>
            <person name="O'Neill B."/>
            <person name="Osman S."/>
            <person name="Markiewicz E."/>
            <person name="Oyono O.L."/>
            <person name="Patti C."/>
            <person name="Phunkhang P."/>
            <person name="Pierre F."/>
            <person name="Priest M."/>
            <person name="Raghuraman S."/>
            <person name="Rege F."/>
            <person name="Reyes R."/>
            <person name="Rise C."/>
            <person name="Rogov P."/>
            <person name="Ross K."/>
            <person name="Ryan E."/>
            <person name="Settipalli S."/>
            <person name="Shea T."/>
            <person name="Sherpa N."/>
            <person name="Shi L."/>
            <person name="Shih D."/>
            <person name="Sparrow T."/>
            <person name="Spaulding J."/>
            <person name="Stalker J."/>
            <person name="Stange-Thomann N."/>
            <person name="Stavropoulos S."/>
            <person name="Stone C."/>
            <person name="Strader C."/>
            <person name="Tesfaye S."/>
            <person name="Thomson T."/>
            <person name="Thoulutsang Y."/>
            <person name="Thoulutsang D."/>
            <person name="Topham K."/>
            <person name="Topping I."/>
            <person name="Tsamla T."/>
            <person name="Vassiliev H."/>
            <person name="Vo A."/>
            <person name="Wangchuk T."/>
            <person name="Wangdi T."/>
            <person name="Weiand M."/>
            <person name="Wilkinson J."/>
            <person name="Wilson A."/>
            <person name="Yadav S."/>
            <person name="Young G."/>
            <person name="Yu Q."/>
            <person name="Zembek L."/>
            <person name="Zhong D."/>
            <person name="Zimmer A."/>
            <person name="Zwirko Z."/>
            <person name="Jaffe D.B."/>
            <person name="Alvarez P."/>
            <person name="Brockman W."/>
            <person name="Butler J."/>
            <person name="Chin C."/>
            <person name="Gnerre S."/>
            <person name="Grabherr M."/>
            <person name="Kleber M."/>
            <person name="Mauceli E."/>
            <person name="MacCallum I."/>
        </authorList>
    </citation>
    <scope>NUCLEOTIDE SEQUENCE [LARGE SCALE GENOMIC DNA]</scope>
    <source>
        <strain evidence="6">Tucson 14024-0371.13</strain>
    </source>
</reference>
<feature type="region of interest" description="Disordered" evidence="3">
    <location>
        <begin position="257"/>
        <end position="303"/>
    </location>
</feature>
<dbReference type="CTD" id="37523"/>
<feature type="compositionally biased region" description="Polar residues" evidence="3">
    <location>
        <begin position="108"/>
        <end position="122"/>
    </location>
</feature>
<dbReference type="Proteomes" id="UP000007801">
    <property type="component" value="Unassembled WGS sequence"/>
</dbReference>
<evidence type="ECO:0000313" key="5">
    <source>
        <dbReference type="EMBL" id="EDV37116.2"/>
    </source>
</evidence>
<organism evidence="5 6">
    <name type="scientific">Drosophila ananassae</name>
    <name type="common">Fruit fly</name>
    <dbReference type="NCBI Taxonomy" id="7217"/>
    <lineage>
        <taxon>Eukaryota</taxon>
        <taxon>Metazoa</taxon>
        <taxon>Ecdysozoa</taxon>
        <taxon>Arthropoda</taxon>
        <taxon>Hexapoda</taxon>
        <taxon>Insecta</taxon>
        <taxon>Pterygota</taxon>
        <taxon>Neoptera</taxon>
        <taxon>Endopterygota</taxon>
        <taxon>Diptera</taxon>
        <taxon>Brachycera</taxon>
        <taxon>Muscomorpha</taxon>
        <taxon>Ephydroidea</taxon>
        <taxon>Drosophilidae</taxon>
        <taxon>Drosophila</taxon>
        <taxon>Sophophora</taxon>
    </lineage>
</organism>
<name>B3MBI5_DROAN</name>
<dbReference type="EMBL" id="CH902619">
    <property type="protein sequence ID" value="EDV37116.2"/>
    <property type="molecule type" value="Genomic_DNA"/>
</dbReference>
<sequence length="398" mass="44370">MEYLKILNAELTDQVQKLRLEAAAYRTYQVRLQQDYFKVREEMALERKVNRSKVLNLIKHLMLDNSVDINDITESMELDSLPTETRRTSREMSRDNRRSCELLASKFVSPSSRRTTGSASLRESSEEQMAEEMGSVTSVPPDEEPAEETPPDDIEKTPEKTYSFPGHMPCIREILSPANNCSSICLDDTEVEKTPGTVRNVTVRCRVLQEVSTNTSVATTHNKTKKIPSIVVTADESLDMSIQQARHAVGRHSYSPAMISSDSMQHPDPPGGGKNTSRVKNQGKTGITPLSIVSSSESTDGSIISLDDSSLVQTPRRSQFEAHAAKTTSTPNTTVAARSRKESSKQKSVLQSSCTSPVQRPSRRCRPAELKEPSLREKLRNDTSTTLIQTKRRNKAKE</sequence>
<feature type="region of interest" description="Disordered" evidence="3">
    <location>
        <begin position="316"/>
        <end position="398"/>
    </location>
</feature>
<dbReference type="HOGENOM" id="CLU_724165_0_0_1"/>
<feature type="region of interest" description="Disordered" evidence="3">
    <location>
        <begin position="105"/>
        <end position="161"/>
    </location>
</feature>
<evidence type="ECO:0000256" key="3">
    <source>
        <dbReference type="SAM" id="MobiDB-lite"/>
    </source>
</evidence>
<dbReference type="AlphaFoldDB" id="B3MBI5"/>
<protein>
    <recommendedName>
        <fullName evidence="4">Shugoshin C-terminal domain-containing protein</fullName>
    </recommendedName>
</protein>
<evidence type="ECO:0000256" key="2">
    <source>
        <dbReference type="ARBA" id="ARBA00022829"/>
    </source>
</evidence>
<evidence type="ECO:0000313" key="6">
    <source>
        <dbReference type="Proteomes" id="UP000007801"/>
    </source>
</evidence>
<dbReference type="InterPro" id="IPR011515">
    <property type="entry name" value="Shugoshin_C"/>
</dbReference>
<feature type="compositionally biased region" description="Polar residues" evidence="3">
    <location>
        <begin position="346"/>
        <end position="359"/>
    </location>
</feature>
<comment type="similarity">
    <text evidence="1">Belongs to the shugoshin family.</text>
</comment>
<feature type="compositionally biased region" description="Basic and acidic residues" evidence="3">
    <location>
        <begin position="84"/>
        <end position="99"/>
    </location>
</feature>
<feature type="compositionally biased region" description="Acidic residues" evidence="3">
    <location>
        <begin position="141"/>
        <end position="152"/>
    </location>
</feature>
<dbReference type="InParanoid" id="B3MBI5"/>
<feature type="domain" description="Shugoshin C-terminal" evidence="4">
    <location>
        <begin position="360"/>
        <end position="381"/>
    </location>
</feature>
<keyword evidence="6" id="KW-1185">Reference proteome</keyword>
<gene>
    <name evidence="5" type="primary">Dana\GF13289</name>
    <name evidence="5" type="synonym">dana_GLEANR_13303</name>
    <name evidence="5" type="ORF">GF13289</name>
</gene>
<keyword evidence="2" id="KW-0159">Chromosome partition</keyword>
<dbReference type="GO" id="GO:0045132">
    <property type="term" value="P:meiotic chromosome segregation"/>
    <property type="evidence" value="ECO:0007669"/>
    <property type="project" value="InterPro"/>
</dbReference>
<feature type="compositionally biased region" description="Polar residues" evidence="3">
    <location>
        <begin position="326"/>
        <end position="336"/>
    </location>
</feature>
<dbReference type="FunCoup" id="B3MBI5">
    <property type="interactions" value="65"/>
</dbReference>
<feature type="compositionally biased region" description="Polar residues" evidence="3">
    <location>
        <begin position="275"/>
        <end position="285"/>
    </location>
</feature>